<comment type="subcellular location">
    <subcellularLocation>
        <location evidence="1">Cell membrane</location>
        <topology evidence="1">Lipid-anchor</topology>
        <orientation evidence="1">Cytoplasmic side</orientation>
    </subcellularLocation>
    <subcellularLocation>
        <location evidence="2">Cytoplasm</location>
        <location evidence="2">Cytosol</location>
    </subcellularLocation>
</comment>
<keyword evidence="17" id="KW-1185">Reference proteome</keyword>
<dbReference type="Proteomes" id="UP000551443">
    <property type="component" value="Unassembled WGS sequence"/>
</dbReference>
<evidence type="ECO:0000256" key="1">
    <source>
        <dbReference type="ARBA" id="ARBA00004342"/>
    </source>
</evidence>
<evidence type="ECO:0000256" key="13">
    <source>
        <dbReference type="ARBA" id="ARBA00060789"/>
    </source>
</evidence>
<dbReference type="GO" id="GO:0006915">
    <property type="term" value="P:apoptotic process"/>
    <property type="evidence" value="ECO:0007669"/>
    <property type="project" value="UniProtKB-KW"/>
</dbReference>
<dbReference type="GO" id="GO:0043066">
    <property type="term" value="P:negative regulation of apoptotic process"/>
    <property type="evidence" value="ECO:0007669"/>
    <property type="project" value="TreeGrafter"/>
</dbReference>
<gene>
    <name evidence="16" type="primary">Mien1</name>
    <name evidence="16" type="ORF">XIPELE_R14162</name>
</gene>
<evidence type="ECO:0000256" key="10">
    <source>
        <dbReference type="ARBA" id="ARBA00023288"/>
    </source>
</evidence>
<feature type="non-terminal residue" evidence="16">
    <location>
        <position position="1"/>
    </location>
</feature>
<evidence type="ECO:0000256" key="14">
    <source>
        <dbReference type="ARBA" id="ARBA00065658"/>
    </source>
</evidence>
<dbReference type="EMBL" id="VZUH01078253">
    <property type="protein sequence ID" value="NXU93276.1"/>
    <property type="molecule type" value="Genomic_DNA"/>
</dbReference>
<dbReference type="InterPro" id="IPR036249">
    <property type="entry name" value="Thioredoxin-like_sf"/>
</dbReference>
<name>A0A7L3PPR4_9DEND</name>
<evidence type="ECO:0000256" key="9">
    <source>
        <dbReference type="ARBA" id="ARBA00023284"/>
    </source>
</evidence>
<comment type="caution">
    <text evidence="16">The sequence shown here is derived from an EMBL/GenBank/DDBJ whole genome shotgun (WGS) entry which is preliminary data.</text>
</comment>
<dbReference type="AlphaFoldDB" id="A0A7L3PPR4"/>
<proteinExistence type="inferred from homology"/>
<comment type="similarity">
    <text evidence="13">Belongs to the SelWTH family.</text>
</comment>
<dbReference type="Gene3D" id="3.40.30.10">
    <property type="entry name" value="Glutaredoxin"/>
    <property type="match status" value="1"/>
</dbReference>
<evidence type="ECO:0000313" key="17">
    <source>
        <dbReference type="Proteomes" id="UP000551443"/>
    </source>
</evidence>
<dbReference type="PANTHER" id="PTHR15124">
    <property type="entry name" value="SELENOPROTEIN W"/>
    <property type="match status" value="1"/>
</dbReference>
<evidence type="ECO:0000256" key="7">
    <source>
        <dbReference type="ARBA" id="ARBA00023136"/>
    </source>
</evidence>
<keyword evidence="4" id="KW-0963">Cytoplasm</keyword>
<evidence type="ECO:0000256" key="11">
    <source>
        <dbReference type="ARBA" id="ARBA00023289"/>
    </source>
</evidence>
<reference evidence="16 17" key="1">
    <citation type="submission" date="2019-09" db="EMBL/GenBank/DDBJ databases">
        <title>Bird 10,000 Genomes (B10K) Project - Family phase.</title>
        <authorList>
            <person name="Zhang G."/>
        </authorList>
    </citation>
    <scope>NUCLEOTIDE SEQUENCE [LARGE SCALE GENOMIC DNA]</scope>
    <source>
        <strain evidence="16">OUT-0059</strain>
        <tissue evidence="16">Muscle</tissue>
    </source>
</reference>
<evidence type="ECO:0000256" key="8">
    <source>
        <dbReference type="ARBA" id="ARBA00023157"/>
    </source>
</evidence>
<comment type="subunit">
    <text evidence="14">Interacts with GPX1.</text>
</comment>
<keyword evidence="8" id="KW-1015">Disulfide bond</keyword>
<keyword evidence="10" id="KW-0449">Lipoprotein</keyword>
<evidence type="ECO:0000256" key="2">
    <source>
        <dbReference type="ARBA" id="ARBA00004514"/>
    </source>
</evidence>
<keyword evidence="5" id="KW-0053">Apoptosis</keyword>
<keyword evidence="6" id="KW-0007">Acetylation</keyword>
<keyword evidence="7" id="KW-0472">Membrane</keyword>
<dbReference type="Pfam" id="PF10262">
    <property type="entry name" value="Rdx"/>
    <property type="match status" value="1"/>
</dbReference>
<evidence type="ECO:0000256" key="15">
    <source>
        <dbReference type="ARBA" id="ARBA00069166"/>
    </source>
</evidence>
<organism evidence="16 17">
    <name type="scientific">Xiphorhynchus elegans</name>
    <name type="common">elegant woodcreeper</name>
    <dbReference type="NCBI Taxonomy" id="269412"/>
    <lineage>
        <taxon>Eukaryota</taxon>
        <taxon>Metazoa</taxon>
        <taxon>Chordata</taxon>
        <taxon>Craniata</taxon>
        <taxon>Vertebrata</taxon>
        <taxon>Euteleostomi</taxon>
        <taxon>Archelosauria</taxon>
        <taxon>Archosauria</taxon>
        <taxon>Dinosauria</taxon>
        <taxon>Saurischia</taxon>
        <taxon>Theropoda</taxon>
        <taxon>Coelurosauria</taxon>
        <taxon>Aves</taxon>
        <taxon>Neognathae</taxon>
        <taxon>Neoaves</taxon>
        <taxon>Telluraves</taxon>
        <taxon>Australaves</taxon>
        <taxon>Passeriformes</taxon>
        <taxon>Dendrocolaptidae</taxon>
        <taxon>Xiphorhynchus</taxon>
    </lineage>
</organism>
<keyword evidence="9" id="KW-0676">Redox-active center</keyword>
<sequence length="120" mass="12374">QAGAGGAPYLGVPVGPGRVVPVPRTPLTPSPSEPCGFEPTYQELASAVRDEYPDIEIDSGLALCVPSGAFEIEINGQLVFSKLENGGFPYEKDVSSTLGVPGWGALVCSDTPCDGVQVLP</sequence>
<dbReference type="NCBIfam" id="TIGR02174">
    <property type="entry name" value="CXXU_selWTH"/>
    <property type="match status" value="1"/>
</dbReference>
<evidence type="ECO:0000313" key="16">
    <source>
        <dbReference type="EMBL" id="NXU93276.1"/>
    </source>
</evidence>
<dbReference type="GO" id="GO:0051491">
    <property type="term" value="P:positive regulation of filopodium assembly"/>
    <property type="evidence" value="ECO:0007669"/>
    <property type="project" value="TreeGrafter"/>
</dbReference>
<dbReference type="GO" id="GO:0005829">
    <property type="term" value="C:cytosol"/>
    <property type="evidence" value="ECO:0007669"/>
    <property type="project" value="UniProtKB-SubCell"/>
</dbReference>
<dbReference type="FunFam" id="3.40.30.10:FF:000131">
    <property type="entry name" value="migration and invasion enhancer 1"/>
    <property type="match status" value="1"/>
</dbReference>
<dbReference type="InterPro" id="IPR051441">
    <property type="entry name" value="SelW_related"/>
</dbReference>
<evidence type="ECO:0000256" key="12">
    <source>
        <dbReference type="ARBA" id="ARBA00055778"/>
    </source>
</evidence>
<dbReference type="SUPFAM" id="SSF52833">
    <property type="entry name" value="Thioredoxin-like"/>
    <property type="match status" value="1"/>
</dbReference>
<evidence type="ECO:0000256" key="6">
    <source>
        <dbReference type="ARBA" id="ARBA00022990"/>
    </source>
</evidence>
<keyword evidence="3" id="KW-1003">Cell membrane</keyword>
<feature type="non-terminal residue" evidence="16">
    <location>
        <position position="120"/>
    </location>
</feature>
<evidence type="ECO:0000256" key="3">
    <source>
        <dbReference type="ARBA" id="ARBA00022475"/>
    </source>
</evidence>
<evidence type="ECO:0000256" key="4">
    <source>
        <dbReference type="ARBA" id="ARBA00022490"/>
    </source>
</evidence>
<accession>A0A7L3PPR4</accession>
<dbReference type="PANTHER" id="PTHR15124:SF27">
    <property type="entry name" value="MIGRATION AND INVASION ENHANCER 1"/>
    <property type="match status" value="1"/>
</dbReference>
<dbReference type="InterPro" id="IPR011893">
    <property type="entry name" value="Selenoprotein_Rdx-typ"/>
</dbReference>
<protein>
    <recommendedName>
        <fullName evidence="15">Migration and invasion enhancer 1</fullName>
    </recommendedName>
</protein>
<keyword evidence="11" id="KW-0636">Prenylation</keyword>
<dbReference type="GO" id="GO:0005886">
    <property type="term" value="C:plasma membrane"/>
    <property type="evidence" value="ECO:0007669"/>
    <property type="project" value="UniProtKB-SubCell"/>
</dbReference>
<evidence type="ECO:0000256" key="5">
    <source>
        <dbReference type="ARBA" id="ARBA00022703"/>
    </source>
</evidence>
<comment type="function">
    <text evidence="12">Increases cell migration by inducing filopodia formation at the leading edge of migrating cells. Plays a role in regulation of apoptosis, possibly through control of CASP3. May be involved in a redox-related process.</text>
</comment>